<protein>
    <submittedName>
        <fullName evidence="1">Uncharacterized protein</fullName>
    </submittedName>
</protein>
<proteinExistence type="predicted"/>
<keyword evidence="2" id="KW-1185">Reference proteome</keyword>
<comment type="caution">
    <text evidence="1">The sequence shown here is derived from an EMBL/GenBank/DDBJ whole genome shotgun (WGS) entry which is preliminary data.</text>
</comment>
<sequence length="100" mass="11257">MGSSTYIRVAACWPRLWIPSVAGVFFKVAKAEEKARQTARVLHVHHPGYRHPVFIPWVLLSDVSYPCCSEKEDTKGNTGSHAISLAHTPRIRPITRDFVC</sequence>
<reference evidence="1 2" key="1">
    <citation type="journal article" date="2023" name="Mol. Phylogenet. Evol.">
        <title>Genome-scale phylogeny and comparative genomics of the fungal order Sordariales.</title>
        <authorList>
            <person name="Hensen N."/>
            <person name="Bonometti L."/>
            <person name="Westerberg I."/>
            <person name="Brannstrom I.O."/>
            <person name="Guillou S."/>
            <person name="Cros-Aarteil S."/>
            <person name="Calhoun S."/>
            <person name="Haridas S."/>
            <person name="Kuo A."/>
            <person name="Mondo S."/>
            <person name="Pangilinan J."/>
            <person name="Riley R."/>
            <person name="LaButti K."/>
            <person name="Andreopoulos B."/>
            <person name="Lipzen A."/>
            <person name="Chen C."/>
            <person name="Yan M."/>
            <person name="Daum C."/>
            <person name="Ng V."/>
            <person name="Clum A."/>
            <person name="Steindorff A."/>
            <person name="Ohm R.A."/>
            <person name="Martin F."/>
            <person name="Silar P."/>
            <person name="Natvig D.O."/>
            <person name="Lalanne C."/>
            <person name="Gautier V."/>
            <person name="Ament-Velasquez S.L."/>
            <person name="Kruys A."/>
            <person name="Hutchinson M.I."/>
            <person name="Powell A.J."/>
            <person name="Barry K."/>
            <person name="Miller A.N."/>
            <person name="Grigoriev I.V."/>
            <person name="Debuchy R."/>
            <person name="Gladieux P."/>
            <person name="Hiltunen Thoren M."/>
            <person name="Johannesson H."/>
        </authorList>
    </citation>
    <scope>NUCLEOTIDE SEQUENCE [LARGE SCALE GENOMIC DNA]</scope>
    <source>
        <strain evidence="1 2">FGSC 10403</strain>
    </source>
</reference>
<dbReference type="EMBL" id="JAULSX010000004">
    <property type="protein sequence ID" value="KAK3492464.1"/>
    <property type="molecule type" value="Genomic_DNA"/>
</dbReference>
<gene>
    <name evidence="1" type="ORF">B0T23DRAFT_379769</name>
</gene>
<name>A0AAJ0I7Y4_9PEZI</name>
<dbReference type="GeneID" id="87874788"/>
<dbReference type="Proteomes" id="UP001285908">
    <property type="component" value="Unassembled WGS sequence"/>
</dbReference>
<dbReference type="RefSeq" id="XP_062692922.1">
    <property type="nucleotide sequence ID" value="XM_062837166.1"/>
</dbReference>
<accession>A0AAJ0I7Y4</accession>
<dbReference type="AlphaFoldDB" id="A0AAJ0I7Y4"/>
<evidence type="ECO:0000313" key="1">
    <source>
        <dbReference type="EMBL" id="KAK3492464.1"/>
    </source>
</evidence>
<evidence type="ECO:0000313" key="2">
    <source>
        <dbReference type="Proteomes" id="UP001285908"/>
    </source>
</evidence>
<organism evidence="1 2">
    <name type="scientific">Neurospora hispaniola</name>
    <dbReference type="NCBI Taxonomy" id="588809"/>
    <lineage>
        <taxon>Eukaryota</taxon>
        <taxon>Fungi</taxon>
        <taxon>Dikarya</taxon>
        <taxon>Ascomycota</taxon>
        <taxon>Pezizomycotina</taxon>
        <taxon>Sordariomycetes</taxon>
        <taxon>Sordariomycetidae</taxon>
        <taxon>Sordariales</taxon>
        <taxon>Sordariaceae</taxon>
        <taxon>Neurospora</taxon>
    </lineage>
</organism>